<dbReference type="PROSITE" id="PS50053">
    <property type="entry name" value="UBIQUITIN_2"/>
    <property type="match status" value="1"/>
</dbReference>
<dbReference type="PANTHER" id="PTHR46885">
    <property type="entry name" value="PROTEIN ANKUB1"/>
    <property type="match status" value="1"/>
</dbReference>
<organism evidence="3 4">
    <name type="scientific">Latimeria chalumnae</name>
    <name type="common">Coelacanth</name>
    <dbReference type="NCBI Taxonomy" id="7897"/>
    <lineage>
        <taxon>Eukaryota</taxon>
        <taxon>Metazoa</taxon>
        <taxon>Chordata</taxon>
        <taxon>Craniata</taxon>
        <taxon>Vertebrata</taxon>
        <taxon>Euteleostomi</taxon>
        <taxon>Coelacanthiformes</taxon>
        <taxon>Coelacanthidae</taxon>
        <taxon>Latimeria</taxon>
    </lineage>
</organism>
<dbReference type="SUPFAM" id="SSF54236">
    <property type="entry name" value="Ubiquitin-like"/>
    <property type="match status" value="2"/>
</dbReference>
<dbReference type="AlphaFoldDB" id="H3A5F5"/>
<reference evidence="3" key="2">
    <citation type="submission" date="2025-08" db="UniProtKB">
        <authorList>
            <consortium name="Ensembl"/>
        </authorList>
    </citation>
    <scope>IDENTIFICATION</scope>
</reference>
<dbReference type="EMBL" id="AFYH01115618">
    <property type="status" value="NOT_ANNOTATED_CDS"/>
    <property type="molecule type" value="Genomic_DNA"/>
</dbReference>
<feature type="region of interest" description="Disordered" evidence="1">
    <location>
        <begin position="402"/>
        <end position="428"/>
    </location>
</feature>
<dbReference type="Proteomes" id="UP000008672">
    <property type="component" value="Unassembled WGS sequence"/>
</dbReference>
<dbReference type="InterPro" id="IPR029071">
    <property type="entry name" value="Ubiquitin-like_domsf"/>
</dbReference>
<proteinExistence type="predicted"/>
<dbReference type="OMA" id="QGGLTAC"/>
<dbReference type="Ensembl" id="ENSLACT00000004919.1">
    <property type="protein sequence ID" value="ENSLACP00000004876.1"/>
    <property type="gene ID" value="ENSLACG00000004335.1"/>
</dbReference>
<feature type="region of interest" description="Disordered" evidence="1">
    <location>
        <begin position="355"/>
        <end position="382"/>
    </location>
</feature>
<name>H3A5F5_LATCH</name>
<dbReference type="EMBL" id="AFYH01115617">
    <property type="status" value="NOT_ANNOTATED_CDS"/>
    <property type="molecule type" value="Genomic_DNA"/>
</dbReference>
<sequence>MRIFIAFECFCEPFDILQNQTVQTVKLMIKNYFHLQLSDDKRGHRYLDLMYAGASLKDDWVLADVGITPCCTIKCILKEEDKPVLQIYNVVTQETIPIMGKIFLLSTTVSNLKSLVSLKCGFPVSTFCLRTQSQTELYNCNKLEDYRIDIGTTLHLDIWDGWKAFLTGCVLGHKRTVQRYFSDEEPVMKFQQRIALYMAAFFGHLEMTGWLLKLGVRADEPVGVHPYREWCHEMDHPEIKKCPVHAAAEAGQLLVLKTFINSNVLCLDCKNPQGHNPLKLSVKYKHKKCVLYFTTKMWSVVSYPGASFPMGIYIKLKKWLYKVQQRLLFTKLPNLSTAFKTQVGDTVLIDGFTEPGMTSKPKSRTLKKEPSSKSCTLPPLLPNKENNQGAFKQWTKSLPCMKLPPVEQKPEDNKAQLNKNKKVQTADQLKKDESINKNIWKAKVPLPPISRDTNPRPHFFYNSSSSTFLLTSSLDSFSEYSGRTTRENAIYCLALTSAFEKKPWLQQLEMARSLARRTV</sequence>
<dbReference type="EMBL" id="AFYH01115619">
    <property type="status" value="NOT_ANNOTATED_CDS"/>
    <property type="molecule type" value="Genomic_DNA"/>
</dbReference>
<gene>
    <name evidence="3" type="primary">ANKUB1</name>
</gene>
<dbReference type="InterPro" id="IPR036770">
    <property type="entry name" value="Ankyrin_rpt-contain_sf"/>
</dbReference>
<feature type="domain" description="Ubiquitin-like" evidence="2">
    <location>
        <begin position="14"/>
        <end position="82"/>
    </location>
</feature>
<keyword evidence="4" id="KW-1185">Reference proteome</keyword>
<protein>
    <submittedName>
        <fullName evidence="3">Ankyrin repeat and ubiquitin domain containing 1</fullName>
    </submittedName>
</protein>
<reference evidence="3" key="3">
    <citation type="submission" date="2025-09" db="UniProtKB">
        <authorList>
            <consortium name="Ensembl"/>
        </authorList>
    </citation>
    <scope>IDENTIFICATION</scope>
</reference>
<evidence type="ECO:0000256" key="1">
    <source>
        <dbReference type="SAM" id="MobiDB-lite"/>
    </source>
</evidence>
<dbReference type="eggNOG" id="ENOG502QPYP">
    <property type="taxonomic scope" value="Eukaryota"/>
</dbReference>
<dbReference type="HOGENOM" id="CLU_543968_0_0_1"/>
<accession>H3A5F5</accession>
<dbReference type="Gene3D" id="3.10.20.90">
    <property type="entry name" value="Phosphatidylinositol 3-kinase Catalytic Subunit, Chain A, domain 1"/>
    <property type="match status" value="2"/>
</dbReference>
<dbReference type="SUPFAM" id="SSF48403">
    <property type="entry name" value="Ankyrin repeat"/>
    <property type="match status" value="1"/>
</dbReference>
<dbReference type="CDD" id="cd17050">
    <property type="entry name" value="Ubl1_ANKUB1"/>
    <property type="match status" value="1"/>
</dbReference>
<reference evidence="4" key="1">
    <citation type="submission" date="2011-08" db="EMBL/GenBank/DDBJ databases">
        <title>The draft genome of Latimeria chalumnae.</title>
        <authorList>
            <person name="Di Palma F."/>
            <person name="Alfoldi J."/>
            <person name="Johnson J."/>
            <person name="Berlin A."/>
            <person name="Gnerre S."/>
            <person name="Jaffe D."/>
            <person name="MacCallum I."/>
            <person name="Young S."/>
            <person name="Walker B.J."/>
            <person name="Lander E."/>
            <person name="Lindblad-Toh K."/>
        </authorList>
    </citation>
    <scope>NUCLEOTIDE SEQUENCE [LARGE SCALE GENOMIC DNA]</scope>
    <source>
        <strain evidence="4">Wild caught</strain>
    </source>
</reference>
<evidence type="ECO:0000259" key="2">
    <source>
        <dbReference type="PROSITE" id="PS50053"/>
    </source>
</evidence>
<dbReference type="CDD" id="cd17051">
    <property type="entry name" value="Ubl2_ANKUB1"/>
    <property type="match status" value="1"/>
</dbReference>
<dbReference type="InterPro" id="IPR000626">
    <property type="entry name" value="Ubiquitin-like_dom"/>
</dbReference>
<dbReference type="PANTHER" id="PTHR46885:SF1">
    <property type="entry name" value="PROTEIN ANKUB1"/>
    <property type="match status" value="1"/>
</dbReference>
<dbReference type="GeneTree" id="ENSGT00390000007965"/>
<dbReference type="InterPro" id="IPR042788">
    <property type="entry name" value="ANKUB1"/>
</dbReference>
<dbReference type="Gene3D" id="1.25.40.20">
    <property type="entry name" value="Ankyrin repeat-containing domain"/>
    <property type="match status" value="1"/>
</dbReference>
<evidence type="ECO:0000313" key="4">
    <source>
        <dbReference type="Proteomes" id="UP000008672"/>
    </source>
</evidence>
<dbReference type="InParanoid" id="H3A5F5"/>
<dbReference type="FunCoup" id="H3A5F5">
    <property type="interactions" value="31"/>
</dbReference>
<feature type="compositionally biased region" description="Polar residues" evidence="1">
    <location>
        <begin position="415"/>
        <end position="427"/>
    </location>
</feature>
<dbReference type="EMBL" id="AFYH01115616">
    <property type="status" value="NOT_ANNOTATED_CDS"/>
    <property type="molecule type" value="Genomic_DNA"/>
</dbReference>
<evidence type="ECO:0000313" key="3">
    <source>
        <dbReference type="Ensembl" id="ENSLACP00000004876.1"/>
    </source>
</evidence>